<dbReference type="EC" id="2.8.1.7" evidence="1"/>
<dbReference type="EMBL" id="UOFV01000050">
    <property type="protein sequence ID" value="VAW95253.1"/>
    <property type="molecule type" value="Genomic_DNA"/>
</dbReference>
<sequence length="46" mass="5177">MTSSNRRPIYMDYAATTPMDPRVAKKMMQFLTPDGEFGNPASRSHA</sequence>
<organism evidence="1">
    <name type="scientific">hydrothermal vent metagenome</name>
    <dbReference type="NCBI Taxonomy" id="652676"/>
    <lineage>
        <taxon>unclassified sequences</taxon>
        <taxon>metagenomes</taxon>
        <taxon>ecological metagenomes</taxon>
    </lineage>
</organism>
<protein>
    <submittedName>
        <fullName evidence="1">Cysteine desulfurase =&gt; IscS</fullName>
        <ecNumber evidence="1">2.8.1.7</ecNumber>
    </submittedName>
</protein>
<proteinExistence type="predicted"/>
<dbReference type="SUPFAM" id="SSF53383">
    <property type="entry name" value="PLP-dependent transferases"/>
    <property type="match status" value="1"/>
</dbReference>
<dbReference type="AlphaFoldDB" id="A0A3B1A562"/>
<accession>A0A3B1A562</accession>
<gene>
    <name evidence="1" type="ORF">MNBD_GAMMA19-74</name>
</gene>
<dbReference type="InterPro" id="IPR015421">
    <property type="entry name" value="PyrdxlP-dep_Trfase_major"/>
</dbReference>
<reference evidence="1" key="1">
    <citation type="submission" date="2018-06" db="EMBL/GenBank/DDBJ databases">
        <authorList>
            <person name="Zhirakovskaya E."/>
        </authorList>
    </citation>
    <scope>NUCLEOTIDE SEQUENCE</scope>
</reference>
<keyword evidence="1" id="KW-0808">Transferase</keyword>
<dbReference type="Gene3D" id="3.90.1150.10">
    <property type="entry name" value="Aspartate Aminotransferase, domain 1"/>
    <property type="match status" value="1"/>
</dbReference>
<dbReference type="GO" id="GO:0031071">
    <property type="term" value="F:cysteine desulfurase activity"/>
    <property type="evidence" value="ECO:0007669"/>
    <property type="project" value="UniProtKB-EC"/>
</dbReference>
<dbReference type="InterPro" id="IPR015422">
    <property type="entry name" value="PyrdxlP-dep_Trfase_small"/>
</dbReference>
<name>A0A3B1A562_9ZZZZ</name>
<dbReference type="Gene3D" id="3.40.640.10">
    <property type="entry name" value="Type I PLP-dependent aspartate aminotransferase-like (Major domain)"/>
    <property type="match status" value="1"/>
</dbReference>
<dbReference type="InterPro" id="IPR015424">
    <property type="entry name" value="PyrdxlP-dep_Trfase"/>
</dbReference>
<evidence type="ECO:0000313" key="1">
    <source>
        <dbReference type="EMBL" id="VAW95253.1"/>
    </source>
</evidence>
<feature type="non-terminal residue" evidence="1">
    <location>
        <position position="46"/>
    </location>
</feature>